<reference evidence="2 4" key="2">
    <citation type="journal article" date="2019" name="BMC Evol. Biol.">
        <title>Comparative genomics of Mycobacterium mucogenicum and Mycobacterium neoaurum clade members emphasizing tRNA and non-coding RNA.</title>
        <authorList>
            <person name="Behra P.R.K."/>
            <person name="Pettersson B.M.F."/>
            <person name="Das S."/>
            <person name="Dasgupta S."/>
            <person name="Kirsebom L.A."/>
        </authorList>
    </citation>
    <scope>NUCLEOTIDE SEQUENCE [LARGE SCALE GENOMIC DNA]</scope>
    <source>
        <strain evidence="2 4">DSM 44124</strain>
    </source>
</reference>
<dbReference type="EMBL" id="CP062008">
    <property type="protein sequence ID" value="QPG70040.1"/>
    <property type="molecule type" value="Genomic_DNA"/>
</dbReference>
<reference evidence="3" key="1">
    <citation type="submission" date="2018-01" db="EMBL/GenBank/DDBJ databases">
        <title>Comparative genomics of Mycobacterium mucogenicum and Mycobacterium neoaurum clade members emphasizing tRNA and non-coding RNA.</title>
        <authorList>
            <person name="Behra P.R.K."/>
            <person name="Pettersson B.M.F."/>
            <person name="Das S."/>
            <person name="Dasgupta S."/>
            <person name="Kirsebom L.A."/>
        </authorList>
    </citation>
    <scope>NUCLEOTIDE SEQUENCE</scope>
    <source>
        <strain evidence="3">DSM 44124</strain>
    </source>
</reference>
<evidence type="ECO:0000313" key="4">
    <source>
        <dbReference type="Proteomes" id="UP000309231"/>
    </source>
</evidence>
<feature type="chain" id="PRO_5044690265" evidence="1">
    <location>
        <begin position="33"/>
        <end position="109"/>
    </location>
</feature>
<protein>
    <submittedName>
        <fullName evidence="3">Uncharacterized protein</fullName>
    </submittedName>
</protein>
<organism evidence="3">
    <name type="scientific">Mycolicibacterium mucogenicum DSM 44124</name>
    <dbReference type="NCBI Taxonomy" id="1226753"/>
    <lineage>
        <taxon>Bacteria</taxon>
        <taxon>Bacillati</taxon>
        <taxon>Actinomycetota</taxon>
        <taxon>Actinomycetes</taxon>
        <taxon>Mycobacteriales</taxon>
        <taxon>Mycobacteriaceae</taxon>
        <taxon>Mycolicibacterium</taxon>
    </lineage>
</organism>
<reference evidence="2 4" key="3">
    <citation type="journal article" date="2019" name="Sci. Rep.">
        <title>Insight into the biology of Mycobacterium mucogenicum and Mycobacterium neoaurum clade members.</title>
        <authorList>
            <person name="Behra P.R.K."/>
            <person name="Pettersson B.M.F."/>
            <person name="Ramesh M."/>
            <person name="Dasgupta S."/>
            <person name="Kirsebom L.A."/>
        </authorList>
    </citation>
    <scope>NUCLEOTIDE SEQUENCE [LARGE SCALE GENOMIC DNA]</scope>
    <source>
        <strain evidence="2 4">DSM 44124</strain>
    </source>
</reference>
<feature type="signal peptide" evidence="1">
    <location>
        <begin position="1"/>
        <end position="32"/>
    </location>
</feature>
<dbReference type="EMBL" id="POTL01000001">
    <property type="protein sequence ID" value="TLH56064.1"/>
    <property type="molecule type" value="Genomic_DNA"/>
</dbReference>
<evidence type="ECO:0000256" key="1">
    <source>
        <dbReference type="SAM" id="SignalP"/>
    </source>
</evidence>
<dbReference type="InterPro" id="IPR006311">
    <property type="entry name" value="TAT_signal"/>
</dbReference>
<name>A0A8H2JH27_MYCMU</name>
<dbReference type="AlphaFoldDB" id="A0A8H2JH27"/>
<dbReference type="PROSITE" id="PS51318">
    <property type="entry name" value="TAT"/>
    <property type="match status" value="1"/>
</dbReference>
<gene>
    <name evidence="2" type="ORF">C1S78_003160</name>
    <name evidence="3" type="ORF">C1S78_03170</name>
</gene>
<proteinExistence type="predicted"/>
<sequence length="109" mass="11198">MHILSTRQLLAGVAVGAVLAGSVLTGAGKANATPDPYMPIPPVWCPGGGTQNAWGGWCDGKTFRDNTKWHMDSYWAPFVGRVWNPIVCVVADAPSPPPLAGPGGCGGAV</sequence>
<evidence type="ECO:0000313" key="3">
    <source>
        <dbReference type="EMBL" id="TLH56064.1"/>
    </source>
</evidence>
<evidence type="ECO:0000313" key="2">
    <source>
        <dbReference type="EMBL" id="QPG70040.1"/>
    </source>
</evidence>
<dbReference type="KEGG" id="mmuc:C1S78_003160"/>
<keyword evidence="4" id="KW-1185">Reference proteome</keyword>
<dbReference type="Proteomes" id="UP000309231">
    <property type="component" value="Chromosome"/>
</dbReference>
<accession>A0A8H2JH27</accession>
<dbReference type="GeneID" id="76723884"/>
<dbReference type="RefSeq" id="WP_053856487.1">
    <property type="nucleotide sequence ID" value="NZ_ANBS01000001.1"/>
</dbReference>
<keyword evidence="1" id="KW-0732">Signal</keyword>